<dbReference type="EMBL" id="JAHYIQ010000028">
    <property type="protein sequence ID" value="KAK1120968.1"/>
    <property type="molecule type" value="Genomic_DNA"/>
</dbReference>
<dbReference type="AlphaFoldDB" id="A0AA40FL69"/>
<accession>A0AA40FL69</accession>
<gene>
    <name evidence="1" type="ORF">K0M31_010752</name>
</gene>
<comment type="caution">
    <text evidence="1">The sequence shown here is derived from an EMBL/GenBank/DDBJ whole genome shotgun (WGS) entry which is preliminary data.</text>
</comment>
<dbReference type="Proteomes" id="UP001177670">
    <property type="component" value="Unassembled WGS sequence"/>
</dbReference>
<name>A0AA40FL69_9HYME</name>
<reference evidence="1" key="1">
    <citation type="submission" date="2021-10" db="EMBL/GenBank/DDBJ databases">
        <title>Melipona bicolor Genome sequencing and assembly.</title>
        <authorList>
            <person name="Araujo N.S."/>
            <person name="Arias M.C."/>
        </authorList>
    </citation>
    <scope>NUCLEOTIDE SEQUENCE</scope>
    <source>
        <strain evidence="1">USP_2M_L1-L4_2017</strain>
        <tissue evidence="1">Whole body</tissue>
    </source>
</reference>
<evidence type="ECO:0000313" key="1">
    <source>
        <dbReference type="EMBL" id="KAK1120968.1"/>
    </source>
</evidence>
<feature type="non-terminal residue" evidence="1">
    <location>
        <position position="1"/>
    </location>
</feature>
<organism evidence="1 2">
    <name type="scientific">Melipona bicolor</name>
    <dbReference type="NCBI Taxonomy" id="60889"/>
    <lineage>
        <taxon>Eukaryota</taxon>
        <taxon>Metazoa</taxon>
        <taxon>Ecdysozoa</taxon>
        <taxon>Arthropoda</taxon>
        <taxon>Hexapoda</taxon>
        <taxon>Insecta</taxon>
        <taxon>Pterygota</taxon>
        <taxon>Neoptera</taxon>
        <taxon>Endopterygota</taxon>
        <taxon>Hymenoptera</taxon>
        <taxon>Apocrita</taxon>
        <taxon>Aculeata</taxon>
        <taxon>Apoidea</taxon>
        <taxon>Anthophila</taxon>
        <taxon>Apidae</taxon>
        <taxon>Melipona</taxon>
    </lineage>
</organism>
<keyword evidence="2" id="KW-1185">Reference proteome</keyword>
<sequence>DRYTSWNSSKREAALQFRWEKEKKGLAGTSSAFLGRLDDRSKIIIPKCSVEQREQARLKCNTVVGTKQKTENRKQVVVGRIVN</sequence>
<proteinExistence type="predicted"/>
<evidence type="ECO:0000313" key="2">
    <source>
        <dbReference type="Proteomes" id="UP001177670"/>
    </source>
</evidence>
<protein>
    <submittedName>
        <fullName evidence="1">Uncharacterized protein</fullName>
    </submittedName>
</protein>